<evidence type="ECO:0000313" key="2">
    <source>
        <dbReference type="Proteomes" id="UP000182063"/>
    </source>
</evidence>
<accession>A0A1L3ZUA0</accession>
<dbReference type="Proteomes" id="UP000182063">
    <property type="component" value="Chromosome"/>
</dbReference>
<proteinExistence type="predicted"/>
<keyword evidence="2" id="KW-1185">Reference proteome</keyword>
<protein>
    <submittedName>
        <fullName evidence="1">Uncharacterized protein</fullName>
    </submittedName>
</protein>
<dbReference type="KEGG" id="sphj:BSL82_07700"/>
<evidence type="ECO:0000313" key="1">
    <source>
        <dbReference type="EMBL" id="API59205.1"/>
    </source>
</evidence>
<sequence>MGRVAKTGRGAAMLAEMQEFSSFAPAEQRYICRALEVAAGSHSALRRWARDIDEARSVRNQARTYRRRDHVVRLLAEERYLEMAAPLTEISIFDLSQRQIRSFPAYRFLYERLIGGAIRPWLASSFGAAAVLPLLSPRHRGELIGTLAEDEVLRTDWPREEPVFFPRWVEMPVNIAA</sequence>
<dbReference type="STRING" id="1921510.BSL82_07700"/>
<gene>
    <name evidence="1" type="ORF">BSL82_07700</name>
</gene>
<dbReference type="OrthoDB" id="7423147at2"/>
<name>A0A1L3ZUA0_9SPHN</name>
<dbReference type="EMBL" id="CP018221">
    <property type="protein sequence ID" value="API59205.1"/>
    <property type="molecule type" value="Genomic_DNA"/>
</dbReference>
<dbReference type="RefSeq" id="WP_072596754.1">
    <property type="nucleotide sequence ID" value="NZ_CP018221.1"/>
</dbReference>
<organism evidence="1 2">
    <name type="scientific">Tardibacter chloracetimidivorans</name>
    <dbReference type="NCBI Taxonomy" id="1921510"/>
    <lineage>
        <taxon>Bacteria</taxon>
        <taxon>Pseudomonadati</taxon>
        <taxon>Pseudomonadota</taxon>
        <taxon>Alphaproteobacteria</taxon>
        <taxon>Sphingomonadales</taxon>
        <taxon>Sphingomonadaceae</taxon>
        <taxon>Tardibacter</taxon>
    </lineage>
</organism>
<dbReference type="AlphaFoldDB" id="A0A1L3ZUA0"/>
<reference evidence="2" key="1">
    <citation type="submission" date="2016-11" db="EMBL/GenBank/DDBJ databases">
        <title>Complete Genome Sequence of alachlor-degrading Sphingomonas sp. strain JJ-A5.</title>
        <authorList>
            <person name="Lee H."/>
            <person name="Ka J.-O."/>
        </authorList>
    </citation>
    <scope>NUCLEOTIDE SEQUENCE [LARGE SCALE GENOMIC DNA]</scope>
    <source>
        <strain evidence="2">JJ-A5</strain>
    </source>
</reference>